<protein>
    <submittedName>
        <fullName evidence="2">Putative terminase large subunit protein</fullName>
    </submittedName>
</protein>
<sequence length="591" mass="67594">MAAQAKQASGLADTGTLDEDDTGTLDEDNTALDVEAGRAVDVQLGHRWDNRRRPKRGPHIAKHAELLPTNAAELERCLRDPEWRLFSGCLYQIIVKGEPVKNDAGEIIDEGDSFVMPFKPNRAQRRFITRLWHRNAILKARQLGFTTLIAILWLDHALFNGNQRCGMIAQDRETAEAIFRDKVVFAYDHLPEEIRQRFPLARASTKELLFGHNNSSIRVATSVRGGTIHRLHVSEFGKICAKFPAKANEVVTGSFQAVPLSGILVIESTAEGTEGEFYEICQRAQALVAGARKLTPSQYRFHFYAWWQDPNYSIDPVGVPISPEQHDYFDELETKVDVKIDPAQRAWYVEKLRNDFSGKEERMWQEYPSTPEEAFQQSTAGHYYAKDMVLLRKRGAICQVPLLDLPVFTFWDIGNSDGTAIWFMQMLRNEDRFIGYYEEHEEDLRHYARHLQERGYLYGGHFLPHDADHKRLGDYNRSTREQLQLLMPGQAFFIVPRVTELMTGIYSVRKHIKGAFFDLDGTKQGIERIQGYKKKYSTSENRFIDQPDKSNGCTEGADALRQWAQAKELGMLANLTQNTAYVEAPVSDWRA</sequence>
<reference evidence="3" key="1">
    <citation type="submission" date="2010-12" db="EMBL/GenBank/DDBJ databases">
        <title>Complete sequence of Variovorax paradoxus EPS.</title>
        <authorList>
            <consortium name="US DOE Joint Genome Institute"/>
            <person name="Lucas S."/>
            <person name="Copeland A."/>
            <person name="Lapidus A."/>
            <person name="Cheng J.-F."/>
            <person name="Goodwin L."/>
            <person name="Pitluck S."/>
            <person name="Teshima H."/>
            <person name="Detter J.C."/>
            <person name="Han C."/>
            <person name="Tapia R."/>
            <person name="Land M."/>
            <person name="Hauser L."/>
            <person name="Kyrpides N."/>
            <person name="Ivanova N."/>
            <person name="Ovchinnikova G."/>
            <person name="Orwin P."/>
            <person name="Han J.-I.G."/>
            <person name="Woyke T."/>
        </authorList>
    </citation>
    <scope>NUCLEOTIDE SEQUENCE [LARGE SCALE GENOMIC DNA]</scope>
    <source>
        <strain evidence="3">EPS</strain>
    </source>
</reference>
<organism evidence="2 3">
    <name type="scientific">Variovorax paradoxus (strain EPS)</name>
    <dbReference type="NCBI Taxonomy" id="595537"/>
    <lineage>
        <taxon>Bacteria</taxon>
        <taxon>Pseudomonadati</taxon>
        <taxon>Pseudomonadota</taxon>
        <taxon>Betaproteobacteria</taxon>
        <taxon>Burkholderiales</taxon>
        <taxon>Comamonadaceae</taxon>
        <taxon>Variovorax</taxon>
    </lineage>
</organism>
<evidence type="ECO:0000313" key="2">
    <source>
        <dbReference type="EMBL" id="ADU36216.1"/>
    </source>
</evidence>
<feature type="compositionally biased region" description="Acidic residues" evidence="1">
    <location>
        <begin position="16"/>
        <end position="30"/>
    </location>
</feature>
<feature type="region of interest" description="Disordered" evidence="1">
    <location>
        <begin position="1"/>
        <end position="31"/>
    </location>
</feature>
<reference evidence="2 3" key="2">
    <citation type="journal article" date="2013" name="Genome Announc.">
        <title>Genome of the Root-Associated Plant Growth-Promoting Bacterium Variovorax paradoxus Strain EPS.</title>
        <authorList>
            <person name="Han J.I."/>
            <person name="Spain J.C."/>
            <person name="Leadbetter J.R."/>
            <person name="Ovchinnikova G."/>
            <person name="Goodwin L.A."/>
            <person name="Han C.S."/>
            <person name="Woyke T."/>
            <person name="Davenport K.W."/>
            <person name="Orwin P.M."/>
        </authorList>
    </citation>
    <scope>NUCLEOTIDE SEQUENCE [LARGE SCALE GENOMIC DNA]</scope>
    <source>
        <strain evidence="2 3">EPS</strain>
    </source>
</reference>
<evidence type="ECO:0000256" key="1">
    <source>
        <dbReference type="SAM" id="MobiDB-lite"/>
    </source>
</evidence>
<evidence type="ECO:0000313" key="3">
    <source>
        <dbReference type="Proteomes" id="UP000008917"/>
    </source>
</evidence>
<dbReference type="EMBL" id="CP002417">
    <property type="protein sequence ID" value="ADU36216.1"/>
    <property type="molecule type" value="Genomic_DNA"/>
</dbReference>
<dbReference type="Gene3D" id="3.40.50.300">
    <property type="entry name" value="P-loop containing nucleotide triphosphate hydrolases"/>
    <property type="match status" value="1"/>
</dbReference>
<dbReference type="STRING" id="595537.Varpa_2008"/>
<proteinExistence type="predicted"/>
<dbReference type="InterPro" id="IPR027417">
    <property type="entry name" value="P-loop_NTPase"/>
</dbReference>
<name>E6V9S8_VARPE</name>
<dbReference type="Proteomes" id="UP000008917">
    <property type="component" value="Chromosome"/>
</dbReference>
<gene>
    <name evidence="2" type="ordered locus">Varpa_2008</name>
</gene>
<dbReference type="KEGG" id="vpe:Varpa_2008"/>
<accession>E6V9S8</accession>
<dbReference type="HOGENOM" id="CLU_038244_0_0_4"/>
<dbReference type="eggNOG" id="COG4626">
    <property type="taxonomic scope" value="Bacteria"/>
</dbReference>
<dbReference type="RefSeq" id="WP_013540454.1">
    <property type="nucleotide sequence ID" value="NC_014931.1"/>
</dbReference>
<dbReference type="AlphaFoldDB" id="E6V9S8"/>